<dbReference type="CDD" id="cd00082">
    <property type="entry name" value="HisKA"/>
    <property type="match status" value="1"/>
</dbReference>
<evidence type="ECO:0000256" key="4">
    <source>
        <dbReference type="ARBA" id="ARBA00022475"/>
    </source>
</evidence>
<evidence type="ECO:0000256" key="10">
    <source>
        <dbReference type="SAM" id="Phobius"/>
    </source>
</evidence>
<dbReference type="InterPro" id="IPR029151">
    <property type="entry name" value="Sensor-like_sf"/>
</dbReference>
<organism evidence="12">
    <name type="scientific">Dechloromonas aromatica (strain RCB)</name>
    <dbReference type="NCBI Taxonomy" id="159087"/>
    <lineage>
        <taxon>Bacteria</taxon>
        <taxon>Pseudomonadati</taxon>
        <taxon>Pseudomonadota</taxon>
        <taxon>Betaproteobacteria</taxon>
        <taxon>Rhodocyclales</taxon>
        <taxon>Azonexaceae</taxon>
        <taxon>Dechloromonas</taxon>
    </lineage>
</organism>
<dbReference type="Pfam" id="PF02518">
    <property type="entry name" value="HATPase_c"/>
    <property type="match status" value="1"/>
</dbReference>
<comment type="subcellular location">
    <subcellularLocation>
        <location evidence="2">Cell membrane</location>
        <topology evidence="2">Multi-pass membrane protein</topology>
    </subcellularLocation>
</comment>
<dbReference type="SUPFAM" id="SSF103190">
    <property type="entry name" value="Sensory domain-like"/>
    <property type="match status" value="2"/>
</dbReference>
<dbReference type="Pfam" id="PF00512">
    <property type="entry name" value="HisKA"/>
    <property type="match status" value="1"/>
</dbReference>
<dbReference type="PROSITE" id="PS50109">
    <property type="entry name" value="HIS_KIN"/>
    <property type="match status" value="1"/>
</dbReference>
<dbReference type="EMBL" id="CP000089">
    <property type="protein sequence ID" value="AAZ46414.1"/>
    <property type="molecule type" value="Genomic_DNA"/>
</dbReference>
<evidence type="ECO:0000256" key="8">
    <source>
        <dbReference type="ARBA" id="ARBA00023012"/>
    </source>
</evidence>
<sequence length="652" mass="72564">MPENAVERKTDWVPTFREILPVFLRNFLHVVLLLLLATGVIGHLEIDREKVGLQKLESLHVGLASGVLDSQMVRPLRHLRSIALDELAVQQALNQEGKRDSLETLQEHFWSILARNPEYAQIRWIDTDGKERLRLNQADGSNIWVTPEEHLQDKSSRYYVQAALKLAKGEVYITPLDLNIEGGRLVVPYEPMIRLATPIFRKDGKLLGMFVLNVNAQSMLSQFVQSAAGGNVVLLNQEGYWLKSPHPEEEWGFMLGNNETFGQKFPHEWQLISSSDEGETETSNGVWTWKTVRVVGEVKGNINPVTWKTVSNISSETLTELRLKVWLLMGSVTAILLAVFAWAKWNMAKQSLLRQVANRQIQTQNEQLAKEVDEHVATRQKLVETLDDLEQHKNNLEKLVDVRTRELLKAKEAAEVANVAKMQFLANMSHELRTPLHQIASLAGLLKRTLPNDAHSKYLAMQEKAVARMTSVVDLILNLSAIEAGKLSVTEIPVDIATLLQEVSEEFQEEITAKGLDMEVIPLASPLHCVGAPQHIKLALECYVENAVRFTASGGIKINVELIEAEKTSALIRFVVEDTGIGIAPEVLPKVFNSFEQADNSSTRKYGGTGIGLAVAKKLAELMGGEAGCTSSLGAGSKFWFTVRLKVLAGSC</sequence>
<evidence type="ECO:0000256" key="9">
    <source>
        <dbReference type="SAM" id="Coils"/>
    </source>
</evidence>
<dbReference type="SUPFAM" id="SSF55874">
    <property type="entry name" value="ATPase domain of HSP90 chaperone/DNA topoisomerase II/histidine kinase"/>
    <property type="match status" value="1"/>
</dbReference>
<dbReference type="HOGENOM" id="CLU_437308_0_0_4"/>
<keyword evidence="12" id="KW-0418">Kinase</keyword>
<evidence type="ECO:0000256" key="2">
    <source>
        <dbReference type="ARBA" id="ARBA00004651"/>
    </source>
</evidence>
<dbReference type="PANTHER" id="PTHR45339">
    <property type="entry name" value="HYBRID SIGNAL TRANSDUCTION HISTIDINE KINASE J"/>
    <property type="match status" value="1"/>
</dbReference>
<evidence type="ECO:0000259" key="11">
    <source>
        <dbReference type="PROSITE" id="PS50109"/>
    </source>
</evidence>
<dbReference type="GO" id="GO:0005886">
    <property type="term" value="C:plasma membrane"/>
    <property type="evidence" value="ECO:0007669"/>
    <property type="project" value="UniProtKB-SubCell"/>
</dbReference>
<evidence type="ECO:0000256" key="5">
    <source>
        <dbReference type="ARBA" id="ARBA00022553"/>
    </source>
</evidence>
<dbReference type="CDD" id="cd16922">
    <property type="entry name" value="HATPase_EvgS-ArcB-TorS-like"/>
    <property type="match status" value="1"/>
</dbReference>
<dbReference type="STRING" id="159087.Daro_1667"/>
<dbReference type="PRINTS" id="PR00344">
    <property type="entry name" value="BCTRLSENSOR"/>
</dbReference>
<keyword evidence="12" id="KW-0067">ATP-binding</keyword>
<reference evidence="12" key="1">
    <citation type="submission" date="2005-08" db="EMBL/GenBank/DDBJ databases">
        <title>Complete sequence of Dechloromonas aromatica RCB.</title>
        <authorList>
            <person name="Salinero K.K."/>
            <person name="Copeland A."/>
            <person name="Lucas S."/>
            <person name="Lapidus A."/>
            <person name="Barry K."/>
            <person name="Detter J.C."/>
            <person name="Glavina T."/>
            <person name="Hammon N."/>
            <person name="Israni S."/>
            <person name="Pitluck S."/>
            <person name="Di Bartolo G."/>
            <person name="Trong S."/>
            <person name="Schmutz J."/>
            <person name="Larimer F."/>
            <person name="Land M."/>
            <person name="Ivanova N."/>
            <person name="Richardson P."/>
        </authorList>
    </citation>
    <scope>NUCLEOTIDE SEQUENCE</scope>
    <source>
        <strain evidence="12">RCB</strain>
    </source>
</reference>
<keyword evidence="4" id="KW-1003">Cell membrane</keyword>
<comment type="catalytic activity">
    <reaction evidence="1">
        <text>ATP + protein L-histidine = ADP + protein N-phospho-L-histidine.</text>
        <dbReference type="EC" id="2.7.13.3"/>
    </reaction>
</comment>
<dbReference type="Gene3D" id="3.30.450.20">
    <property type="entry name" value="PAS domain"/>
    <property type="match status" value="2"/>
</dbReference>
<feature type="coiled-coil region" evidence="9">
    <location>
        <begin position="354"/>
        <end position="406"/>
    </location>
</feature>
<evidence type="ECO:0000313" key="12">
    <source>
        <dbReference type="EMBL" id="AAZ46414.1"/>
    </source>
</evidence>
<dbReference type="InterPro" id="IPR005467">
    <property type="entry name" value="His_kinase_dom"/>
</dbReference>
<keyword evidence="12" id="KW-0547">Nucleotide-binding</keyword>
<dbReference type="InterPro" id="IPR036097">
    <property type="entry name" value="HisK_dim/P_sf"/>
</dbReference>
<dbReference type="SUPFAM" id="SSF47384">
    <property type="entry name" value="Homodimeric domain of signal transducing histidine kinase"/>
    <property type="match status" value="1"/>
</dbReference>
<keyword evidence="12" id="KW-0808">Transferase</keyword>
<dbReference type="eggNOG" id="COG4251">
    <property type="taxonomic scope" value="Bacteria"/>
</dbReference>
<dbReference type="SMART" id="SM00387">
    <property type="entry name" value="HATPase_c"/>
    <property type="match status" value="1"/>
</dbReference>
<keyword evidence="10" id="KW-0472">Membrane</keyword>
<dbReference type="PANTHER" id="PTHR45339:SF1">
    <property type="entry name" value="HYBRID SIGNAL TRANSDUCTION HISTIDINE KINASE J"/>
    <property type="match status" value="1"/>
</dbReference>
<dbReference type="Gene3D" id="3.30.565.10">
    <property type="entry name" value="Histidine kinase-like ATPase, C-terminal domain"/>
    <property type="match status" value="1"/>
</dbReference>
<dbReference type="GO" id="GO:0005524">
    <property type="term" value="F:ATP binding"/>
    <property type="evidence" value="ECO:0007669"/>
    <property type="project" value="UniProtKB-KW"/>
</dbReference>
<dbReference type="KEGG" id="dar:Daro_1667"/>
<feature type="domain" description="Histidine kinase" evidence="11">
    <location>
        <begin position="427"/>
        <end position="647"/>
    </location>
</feature>
<dbReference type="Gene3D" id="1.10.287.130">
    <property type="match status" value="1"/>
</dbReference>
<dbReference type="GO" id="GO:0000155">
    <property type="term" value="F:phosphorelay sensor kinase activity"/>
    <property type="evidence" value="ECO:0007669"/>
    <property type="project" value="InterPro"/>
</dbReference>
<accession>Q47FG7</accession>
<keyword evidence="6 10" id="KW-0812">Transmembrane</keyword>
<evidence type="ECO:0000256" key="3">
    <source>
        <dbReference type="ARBA" id="ARBA00012438"/>
    </source>
</evidence>
<feature type="transmembrane region" description="Helical" evidence="10">
    <location>
        <begin position="27"/>
        <end position="46"/>
    </location>
</feature>
<dbReference type="InterPro" id="IPR004358">
    <property type="entry name" value="Sig_transdc_His_kin-like_C"/>
</dbReference>
<protein>
    <recommendedName>
        <fullName evidence="3">histidine kinase</fullName>
        <ecNumber evidence="3">2.7.13.3</ecNumber>
    </recommendedName>
</protein>
<evidence type="ECO:0000256" key="6">
    <source>
        <dbReference type="ARBA" id="ARBA00022692"/>
    </source>
</evidence>
<keyword evidence="7 10" id="KW-1133">Transmembrane helix</keyword>
<name>Q47FG7_DECAR</name>
<proteinExistence type="predicted"/>
<dbReference type="InterPro" id="IPR036890">
    <property type="entry name" value="HATPase_C_sf"/>
</dbReference>
<dbReference type="InterPro" id="IPR003661">
    <property type="entry name" value="HisK_dim/P_dom"/>
</dbReference>
<keyword evidence="5" id="KW-0597">Phosphoprotein</keyword>
<dbReference type="Pfam" id="PF21623">
    <property type="entry name" value="HK_sensor_dom_bact"/>
    <property type="match status" value="1"/>
</dbReference>
<keyword evidence="8" id="KW-0902">Two-component regulatory system</keyword>
<dbReference type="SMART" id="SM00388">
    <property type="entry name" value="HisKA"/>
    <property type="match status" value="1"/>
</dbReference>
<dbReference type="EC" id="2.7.13.3" evidence="3"/>
<dbReference type="CDD" id="cd18773">
    <property type="entry name" value="PDC1_HK_sensor"/>
    <property type="match status" value="1"/>
</dbReference>
<dbReference type="AlphaFoldDB" id="Q47FG7"/>
<keyword evidence="9" id="KW-0175">Coiled coil</keyword>
<evidence type="ECO:0000256" key="1">
    <source>
        <dbReference type="ARBA" id="ARBA00000085"/>
    </source>
</evidence>
<dbReference type="InterPro" id="IPR003594">
    <property type="entry name" value="HATPase_dom"/>
</dbReference>
<dbReference type="InterPro" id="IPR048760">
    <property type="entry name" value="VP0354-like_sensor_dom"/>
</dbReference>
<gene>
    <name evidence="12" type="ordered locus">Daro_1667</name>
</gene>
<evidence type="ECO:0000256" key="7">
    <source>
        <dbReference type="ARBA" id="ARBA00022989"/>
    </source>
</evidence>